<keyword evidence="5" id="KW-0808">Transferase</keyword>
<evidence type="ECO:0000256" key="5">
    <source>
        <dbReference type="ARBA" id="ARBA00022679"/>
    </source>
</evidence>
<keyword evidence="6" id="KW-0418">Kinase</keyword>
<dbReference type="Gene3D" id="1.10.287.130">
    <property type="match status" value="1"/>
</dbReference>
<comment type="caution">
    <text evidence="11">The sequence shown here is derived from an EMBL/GenBank/DDBJ whole genome shotgun (WGS) entry which is preliminary data.</text>
</comment>
<dbReference type="SMART" id="SM00388">
    <property type="entry name" value="HisKA"/>
    <property type="match status" value="1"/>
</dbReference>
<dbReference type="SUPFAM" id="SSF55781">
    <property type="entry name" value="GAF domain-like"/>
    <property type="match status" value="1"/>
</dbReference>
<feature type="domain" description="PAS" evidence="9">
    <location>
        <begin position="746"/>
        <end position="795"/>
    </location>
</feature>
<dbReference type="SMART" id="SM00091">
    <property type="entry name" value="PAS"/>
    <property type="match status" value="6"/>
</dbReference>
<dbReference type="CDD" id="cd00082">
    <property type="entry name" value="HisKA"/>
    <property type="match status" value="1"/>
</dbReference>
<dbReference type="InterPro" id="IPR029016">
    <property type="entry name" value="GAF-like_dom_sf"/>
</dbReference>
<dbReference type="SUPFAM" id="SSF55874">
    <property type="entry name" value="ATPase domain of HSP90 chaperone/DNA topoisomerase II/histidine kinase"/>
    <property type="match status" value="1"/>
</dbReference>
<dbReference type="InterPro" id="IPR001610">
    <property type="entry name" value="PAC"/>
</dbReference>
<feature type="domain" description="PAC" evidence="10">
    <location>
        <begin position="799"/>
        <end position="851"/>
    </location>
</feature>
<dbReference type="PROSITE" id="PS50113">
    <property type="entry name" value="PAC"/>
    <property type="match status" value="3"/>
</dbReference>
<dbReference type="CDD" id="cd00075">
    <property type="entry name" value="HATPase"/>
    <property type="match status" value="1"/>
</dbReference>
<comment type="catalytic activity">
    <reaction evidence="1">
        <text>ATP + protein L-histidine = ADP + protein N-phospho-L-histidine.</text>
        <dbReference type="EC" id="2.7.13.3"/>
    </reaction>
</comment>
<organism evidence="11 12">
    <name type="scientific">Dactylosporangium salmoneum</name>
    <dbReference type="NCBI Taxonomy" id="53361"/>
    <lineage>
        <taxon>Bacteria</taxon>
        <taxon>Bacillati</taxon>
        <taxon>Actinomycetota</taxon>
        <taxon>Actinomycetes</taxon>
        <taxon>Micromonosporales</taxon>
        <taxon>Micromonosporaceae</taxon>
        <taxon>Dactylosporangium</taxon>
    </lineage>
</organism>
<dbReference type="Pfam" id="PF00989">
    <property type="entry name" value="PAS"/>
    <property type="match status" value="2"/>
</dbReference>
<keyword evidence="12" id="KW-1185">Reference proteome</keyword>
<evidence type="ECO:0000259" key="9">
    <source>
        <dbReference type="PROSITE" id="PS50112"/>
    </source>
</evidence>
<evidence type="ECO:0000259" key="10">
    <source>
        <dbReference type="PROSITE" id="PS50113"/>
    </source>
</evidence>
<dbReference type="InterPro" id="IPR013767">
    <property type="entry name" value="PAS_fold"/>
</dbReference>
<feature type="domain" description="PAS" evidence="9">
    <location>
        <begin position="22"/>
        <end position="93"/>
    </location>
</feature>
<dbReference type="InterPro" id="IPR036097">
    <property type="entry name" value="HisK_dim/P_sf"/>
</dbReference>
<dbReference type="Proteomes" id="UP001501444">
    <property type="component" value="Unassembled WGS sequence"/>
</dbReference>
<evidence type="ECO:0000256" key="7">
    <source>
        <dbReference type="ARBA" id="ARBA00023012"/>
    </source>
</evidence>
<keyword evidence="7" id="KW-0902">Two-component regulatory system</keyword>
<dbReference type="InterPro" id="IPR035965">
    <property type="entry name" value="PAS-like_dom_sf"/>
</dbReference>
<dbReference type="InterPro" id="IPR052162">
    <property type="entry name" value="Sensor_kinase/Photoreceptor"/>
</dbReference>
<dbReference type="InterPro" id="IPR004358">
    <property type="entry name" value="Sig_transdc_His_kin-like_C"/>
</dbReference>
<gene>
    <name evidence="11" type="ORF">GCM10010170_059200</name>
</gene>
<dbReference type="Gene3D" id="3.30.450.20">
    <property type="entry name" value="PAS domain"/>
    <property type="match status" value="6"/>
</dbReference>
<evidence type="ECO:0000313" key="12">
    <source>
        <dbReference type="Proteomes" id="UP001501444"/>
    </source>
</evidence>
<dbReference type="Gene3D" id="3.30.565.10">
    <property type="entry name" value="Histidine kinase-like ATPase, C-terminal domain"/>
    <property type="match status" value="1"/>
</dbReference>
<dbReference type="SMART" id="SM00387">
    <property type="entry name" value="HATPase_c"/>
    <property type="match status" value="1"/>
</dbReference>
<comment type="subcellular location">
    <subcellularLocation>
        <location evidence="2">Cell membrane</location>
    </subcellularLocation>
</comment>
<feature type="domain" description="Histidine kinase" evidence="8">
    <location>
        <begin position="995"/>
        <end position="1214"/>
    </location>
</feature>
<sequence length="1214" mass="130626">MVQQSQPRRDAYPDYPDETVAELDRLRHVLADAPDAFVSLDEGGCVLEWNAAATRMTGWRADEVIGRPFAGTLLPAEYRAGLLARLARFLRADGAEPSAAEPVELELVHRGGHRVPVEATVWPAWRYGRCYAFLRDVRDRRETAQQKAFLGAVLENLSDAVVACDGAGELTVFNPAAERMHGLPAEPLPPQRWAERYDLLNPDGTPMRTEDVPLFRALHGEPVAGVPILIAPRGQPVRSVVASGRQLRDERGRVLGAVVSMRDVGAAAAAQQRAERHNRALVATIEAQRAVTAAVHDRAEVLRVVADRAVAAFPAADGAVVELLVTGDALEYAAAAGTLQPHVGTVLKLAGSLSGLAMAAGVTVRCSDTGHDARVNAEACRRTGIGSMCIAPLYAAQQAIGVLKVSSRTLRAFDEADEQQLELLAASLSGALRHAEDYGHNARLLQERTEALAALEVSERRFRLSFDNSPVGMLLIDLRPAKMGRFLQANPMMSEITGYRHDELTAMTYADLAHSDNLPDIETTIDKLTSGGIETATVERRYRHKTGRTTWVTARVGVIRDTTGRPSSLVAQIEDITQRRAAQARLEQQARLLQLIPAPVIVHDLDGTVRSWNDGAEATYGHRADAAVGRRIHELLALDERDGTATAVTAALLRDGHWTGELTYRGADGRTITVLSRQVLHRGLADPDDLDEFDTPGGTGQRAAVLQVDTDITALRAAEQAVSASEQRLRAQFVYSGAGQVLRAPDGTWLEANPAFAAMLGTTPDRLVGMNVNDLMHPDDLPGSMANVSALLAGDVESVTSEGRLHRVDGGWMDYHSTISAVRDAAGRPLYLVVVVTDITDRRSAERARDAAAAQLAQRNVELAAERAYLNEILDIINVYVMTCDRDGNLVHLNRAGRSVPVGPPPTRIEHLHRVAPAGLDPAPDNHPLAQALRGEVIEAAQMVLHADTGRDRALIVDARPLQDPDGRPAGAICTAFDVTALRDREAELAGFAGVVAHDLKNPLTGIIGFAEMAADLLDEAGTGRGLGTAARYVTRVKENAQHMDQLIDDLLAFATARDAPLRPGWADLSAMVNHIVMVRTGHLPPPDRPDIAAADLPTVWADPGMLRQVLDNLVGNAVKYTRPGSRAEVTVSAERGPAQVCIRVADRGIGIPADQRQKVLSQFHRAHTSQGYAGTGLGLAICQRVIDRHGGTIEIAENPGGGTLVTVTLPQPS</sequence>
<feature type="domain" description="PAC" evidence="10">
    <location>
        <begin position="536"/>
        <end position="588"/>
    </location>
</feature>
<feature type="domain" description="PAC" evidence="10">
    <location>
        <begin position="939"/>
        <end position="991"/>
    </location>
</feature>
<dbReference type="NCBIfam" id="TIGR00229">
    <property type="entry name" value="sensory_box"/>
    <property type="match status" value="4"/>
</dbReference>
<dbReference type="InterPro" id="IPR003661">
    <property type="entry name" value="HisK_dim/P_dom"/>
</dbReference>
<keyword evidence="4" id="KW-0597">Phosphoprotein</keyword>
<dbReference type="Gene3D" id="3.30.450.40">
    <property type="match status" value="1"/>
</dbReference>
<dbReference type="Pfam" id="PF00512">
    <property type="entry name" value="HisKA"/>
    <property type="match status" value="1"/>
</dbReference>
<dbReference type="InterPro" id="IPR000700">
    <property type="entry name" value="PAS-assoc_C"/>
</dbReference>
<evidence type="ECO:0000256" key="1">
    <source>
        <dbReference type="ARBA" id="ARBA00000085"/>
    </source>
</evidence>
<dbReference type="Pfam" id="PF02518">
    <property type="entry name" value="HATPase_c"/>
    <property type="match status" value="1"/>
</dbReference>
<dbReference type="InterPro" id="IPR005467">
    <property type="entry name" value="His_kinase_dom"/>
</dbReference>
<dbReference type="InterPro" id="IPR036890">
    <property type="entry name" value="HATPase_C_sf"/>
</dbReference>
<dbReference type="PROSITE" id="PS50112">
    <property type="entry name" value="PAS"/>
    <property type="match status" value="5"/>
</dbReference>
<dbReference type="RefSeq" id="WP_344615825.1">
    <property type="nucleotide sequence ID" value="NZ_BAAARV010000056.1"/>
</dbReference>
<feature type="domain" description="PAS" evidence="9">
    <location>
        <begin position="585"/>
        <end position="655"/>
    </location>
</feature>
<dbReference type="CDD" id="cd00130">
    <property type="entry name" value="PAS"/>
    <property type="match status" value="5"/>
</dbReference>
<proteinExistence type="predicted"/>
<dbReference type="InterPro" id="IPR013656">
    <property type="entry name" value="PAS_4"/>
</dbReference>
<dbReference type="InterPro" id="IPR013655">
    <property type="entry name" value="PAS_fold_3"/>
</dbReference>
<dbReference type="SMART" id="SM00086">
    <property type="entry name" value="PAC"/>
    <property type="match status" value="3"/>
</dbReference>
<evidence type="ECO:0000256" key="3">
    <source>
        <dbReference type="ARBA" id="ARBA00012438"/>
    </source>
</evidence>
<dbReference type="SUPFAM" id="SSF47384">
    <property type="entry name" value="Homodimeric domain of signal transducing histidine kinase"/>
    <property type="match status" value="1"/>
</dbReference>
<evidence type="ECO:0000313" key="11">
    <source>
        <dbReference type="EMBL" id="GAA2362798.1"/>
    </source>
</evidence>
<dbReference type="InterPro" id="IPR003594">
    <property type="entry name" value="HATPase_dom"/>
</dbReference>
<dbReference type="PANTHER" id="PTHR43304:SF1">
    <property type="entry name" value="PAC DOMAIN-CONTAINING PROTEIN"/>
    <property type="match status" value="1"/>
</dbReference>
<name>A0ABN3GWH7_9ACTN</name>
<dbReference type="Pfam" id="PF13185">
    <property type="entry name" value="GAF_2"/>
    <property type="match status" value="1"/>
</dbReference>
<dbReference type="InterPro" id="IPR003018">
    <property type="entry name" value="GAF"/>
</dbReference>
<protein>
    <recommendedName>
        <fullName evidence="3">histidine kinase</fullName>
        <ecNumber evidence="3">2.7.13.3</ecNumber>
    </recommendedName>
</protein>
<accession>A0ABN3GWH7</accession>
<dbReference type="PROSITE" id="PS50109">
    <property type="entry name" value="HIS_KIN"/>
    <property type="match status" value="1"/>
</dbReference>
<dbReference type="SMART" id="SM00065">
    <property type="entry name" value="GAF"/>
    <property type="match status" value="1"/>
</dbReference>
<dbReference type="Pfam" id="PF08447">
    <property type="entry name" value="PAS_3"/>
    <property type="match status" value="2"/>
</dbReference>
<dbReference type="InterPro" id="IPR000014">
    <property type="entry name" value="PAS"/>
</dbReference>
<reference evidence="11 12" key="1">
    <citation type="journal article" date="2019" name="Int. J. Syst. Evol. Microbiol.">
        <title>The Global Catalogue of Microorganisms (GCM) 10K type strain sequencing project: providing services to taxonomists for standard genome sequencing and annotation.</title>
        <authorList>
            <consortium name="The Broad Institute Genomics Platform"/>
            <consortium name="The Broad Institute Genome Sequencing Center for Infectious Disease"/>
            <person name="Wu L."/>
            <person name="Ma J."/>
        </authorList>
    </citation>
    <scope>NUCLEOTIDE SEQUENCE [LARGE SCALE GENOMIC DNA]</scope>
    <source>
        <strain evidence="11 12">JCM 3272</strain>
    </source>
</reference>
<dbReference type="EC" id="2.7.13.3" evidence="3"/>
<dbReference type="SUPFAM" id="SSF55785">
    <property type="entry name" value="PYP-like sensor domain (PAS domain)"/>
    <property type="match status" value="6"/>
</dbReference>
<feature type="domain" description="PAS" evidence="9">
    <location>
        <begin position="146"/>
        <end position="221"/>
    </location>
</feature>
<dbReference type="Pfam" id="PF08448">
    <property type="entry name" value="PAS_4"/>
    <property type="match status" value="2"/>
</dbReference>
<feature type="domain" description="PAS" evidence="9">
    <location>
        <begin position="458"/>
        <end position="532"/>
    </location>
</feature>
<evidence type="ECO:0000256" key="2">
    <source>
        <dbReference type="ARBA" id="ARBA00004236"/>
    </source>
</evidence>
<evidence type="ECO:0000259" key="8">
    <source>
        <dbReference type="PROSITE" id="PS50109"/>
    </source>
</evidence>
<dbReference type="PANTHER" id="PTHR43304">
    <property type="entry name" value="PHYTOCHROME-LIKE PROTEIN CPH1"/>
    <property type="match status" value="1"/>
</dbReference>
<evidence type="ECO:0000256" key="6">
    <source>
        <dbReference type="ARBA" id="ARBA00022777"/>
    </source>
</evidence>
<dbReference type="PRINTS" id="PR00344">
    <property type="entry name" value="BCTRLSENSOR"/>
</dbReference>
<evidence type="ECO:0000256" key="4">
    <source>
        <dbReference type="ARBA" id="ARBA00022553"/>
    </source>
</evidence>
<dbReference type="EMBL" id="BAAARV010000056">
    <property type="protein sequence ID" value="GAA2362798.1"/>
    <property type="molecule type" value="Genomic_DNA"/>
</dbReference>